<proteinExistence type="predicted"/>
<dbReference type="GO" id="GO:0009117">
    <property type="term" value="P:nucleotide metabolic process"/>
    <property type="evidence" value="ECO:0007669"/>
    <property type="project" value="InterPro"/>
</dbReference>
<reference evidence="4 5" key="1">
    <citation type="submission" date="2019-01" db="EMBL/GenBank/DDBJ databases">
        <title>Draft genome sequence of Psathyrella aberdarensis IHI B618.</title>
        <authorList>
            <person name="Buettner E."/>
            <person name="Kellner H."/>
        </authorList>
    </citation>
    <scope>NUCLEOTIDE SEQUENCE [LARGE SCALE GENOMIC DNA]</scope>
    <source>
        <strain evidence="4 5">IHI B618</strain>
    </source>
</reference>
<dbReference type="InterPro" id="IPR009163">
    <property type="entry name" value="Ap4A_phos1/2"/>
</dbReference>
<accession>A0A4Q2E0U0</accession>
<evidence type="ECO:0000256" key="1">
    <source>
        <dbReference type="PIRSR" id="PIRSR000846-1"/>
    </source>
</evidence>
<evidence type="ECO:0000313" key="5">
    <source>
        <dbReference type="Proteomes" id="UP000290288"/>
    </source>
</evidence>
<dbReference type="GO" id="GO:0005524">
    <property type="term" value="F:ATP binding"/>
    <property type="evidence" value="ECO:0007669"/>
    <property type="project" value="InterPro"/>
</dbReference>
<evidence type="ECO:0000259" key="2">
    <source>
        <dbReference type="Pfam" id="PF09830"/>
    </source>
</evidence>
<evidence type="ECO:0000313" key="4">
    <source>
        <dbReference type="EMBL" id="RXW24945.1"/>
    </source>
</evidence>
<feature type="active site" description="Nucleophile" evidence="1">
    <location>
        <position position="170"/>
    </location>
</feature>
<comment type="caution">
    <text evidence="4">The sequence shown here is derived from an EMBL/GenBank/DDBJ whole genome shotgun (WGS) entry which is preliminary data.</text>
</comment>
<dbReference type="GO" id="GO:0003877">
    <property type="term" value="F:ATP:ADP adenylyltransferase activity"/>
    <property type="evidence" value="ECO:0007669"/>
    <property type="project" value="InterPro"/>
</dbReference>
<protein>
    <submittedName>
        <fullName evidence="4">Uncharacterized protein</fullName>
    </submittedName>
</protein>
<dbReference type="SUPFAM" id="SSF54197">
    <property type="entry name" value="HIT-like"/>
    <property type="match status" value="1"/>
</dbReference>
<sequence length="341" mass="38418">MASTHSDIIKKVPGAYESALKSGDLFYFPSTIEKHNELDIDFEITLCPALQKKPTLPSPRFEVETTASEAATDDKKVDPFAPPYNSQLHVGDLKDELTEEEFVVLLNKFSVVPHHFLLVPKEFRSQASPLLPSELVQTYSLLVAARRSGRHFFAFYNCGENSGASQPHKHIQFLPTESPLSPPIETLARKVQLEQPTRPFSLTSLPYASHSFRFPSYLDTFSVEDLEKVLSEVFLQLLDLCISTVRHDPDYPPGRPSYNVIITLEHMHLVPRKFETHLLEKSGERLPVNALGFAGMLLVKSEQELDAVRYETVAKILRSVGLESVHEEQVEGTSREFTSVL</sequence>
<dbReference type="Pfam" id="PF09830">
    <property type="entry name" value="ATP_transf"/>
    <property type="match status" value="1"/>
</dbReference>
<dbReference type="PANTHER" id="PTHR38420">
    <property type="entry name" value="AP-4-A PHOSPHORYLASE II"/>
    <property type="match status" value="1"/>
</dbReference>
<name>A0A4Q2E0U0_9AGAR</name>
<dbReference type="Pfam" id="PF19327">
    <property type="entry name" value="Ap4A_phos_N"/>
    <property type="match status" value="1"/>
</dbReference>
<dbReference type="AlphaFoldDB" id="A0A4Q2E0U0"/>
<evidence type="ECO:0000259" key="3">
    <source>
        <dbReference type="Pfam" id="PF19327"/>
    </source>
</evidence>
<dbReference type="Proteomes" id="UP000290288">
    <property type="component" value="Unassembled WGS sequence"/>
</dbReference>
<dbReference type="STRING" id="2316362.A0A4Q2E0U0"/>
<gene>
    <name evidence="4" type="ORF">EST38_g909</name>
</gene>
<dbReference type="EMBL" id="SDEE01000011">
    <property type="protein sequence ID" value="RXW24945.1"/>
    <property type="molecule type" value="Genomic_DNA"/>
</dbReference>
<dbReference type="PANTHER" id="PTHR38420:SF1">
    <property type="entry name" value="PUTATIVE (AFU_ORTHOLOGUE AFUA_5G14690)-RELATED"/>
    <property type="match status" value="1"/>
</dbReference>
<feature type="domain" description="ATP adenylyltransferase C-terminal" evidence="2">
    <location>
        <begin position="204"/>
        <end position="322"/>
    </location>
</feature>
<dbReference type="InterPro" id="IPR019200">
    <property type="entry name" value="ATP_adenylylTrfase_C"/>
</dbReference>
<dbReference type="InterPro" id="IPR045759">
    <property type="entry name" value="Ap4A_phos1/2_N"/>
</dbReference>
<organism evidence="4 5">
    <name type="scientific">Candolleomyces aberdarensis</name>
    <dbReference type="NCBI Taxonomy" id="2316362"/>
    <lineage>
        <taxon>Eukaryota</taxon>
        <taxon>Fungi</taxon>
        <taxon>Dikarya</taxon>
        <taxon>Basidiomycota</taxon>
        <taxon>Agaricomycotina</taxon>
        <taxon>Agaricomycetes</taxon>
        <taxon>Agaricomycetidae</taxon>
        <taxon>Agaricales</taxon>
        <taxon>Agaricineae</taxon>
        <taxon>Psathyrellaceae</taxon>
        <taxon>Candolleomyces</taxon>
    </lineage>
</organism>
<dbReference type="InterPro" id="IPR043171">
    <property type="entry name" value="Ap4A_phos1/2-like"/>
</dbReference>
<dbReference type="PIRSF" id="PIRSF000846">
    <property type="entry name" value="ATP_adenylyltr"/>
    <property type="match status" value="1"/>
</dbReference>
<dbReference type="Gene3D" id="3.30.428.70">
    <property type="match status" value="1"/>
</dbReference>
<dbReference type="InterPro" id="IPR036265">
    <property type="entry name" value="HIT-like_sf"/>
</dbReference>
<keyword evidence="5" id="KW-1185">Reference proteome</keyword>
<dbReference type="OrthoDB" id="10267950at2759"/>
<feature type="domain" description="Ap4A phosphorylase 1/2 N-terminal" evidence="3">
    <location>
        <begin position="7"/>
        <end position="177"/>
    </location>
</feature>